<name>A0A1Y5TBW9_9RHOB</name>
<dbReference type="RefSeq" id="WP_176225716.1">
    <property type="nucleotide sequence ID" value="NZ_FWFW01000012.1"/>
</dbReference>
<accession>A0A1Y5TBW9</accession>
<reference evidence="1 2" key="1">
    <citation type="submission" date="2017-03" db="EMBL/GenBank/DDBJ databases">
        <authorList>
            <person name="Afonso C.L."/>
            <person name="Miller P.J."/>
            <person name="Scott M.A."/>
            <person name="Spackman E."/>
            <person name="Goraichik I."/>
            <person name="Dimitrov K.M."/>
            <person name="Suarez D.L."/>
            <person name="Swayne D.E."/>
        </authorList>
    </citation>
    <scope>NUCLEOTIDE SEQUENCE [LARGE SCALE GENOMIC DNA]</scope>
    <source>
        <strain evidence="1 2">CECT 7971</strain>
    </source>
</reference>
<evidence type="ECO:0000313" key="1">
    <source>
        <dbReference type="EMBL" id="SLN60445.1"/>
    </source>
</evidence>
<dbReference type="AlphaFoldDB" id="A0A1Y5TBW9"/>
<sequence>MTGPIHILIGLDVSAAPSEVVSIDLSFDRGARCSARSMAALAPHYQALKGAVCGAVYDFRAAMLPCHANARCLCGVAQAGDCLVCSHGGPS</sequence>
<organism evidence="1 2">
    <name type="scientific">Pacificibacter marinus</name>
    <dbReference type="NCBI Taxonomy" id="658057"/>
    <lineage>
        <taxon>Bacteria</taxon>
        <taxon>Pseudomonadati</taxon>
        <taxon>Pseudomonadota</taxon>
        <taxon>Alphaproteobacteria</taxon>
        <taxon>Rhodobacterales</taxon>
        <taxon>Roseobacteraceae</taxon>
        <taxon>Pacificibacter</taxon>
    </lineage>
</organism>
<protein>
    <submittedName>
        <fullName evidence="1">Uncharacterized protein</fullName>
    </submittedName>
</protein>
<dbReference type="Proteomes" id="UP000193307">
    <property type="component" value="Unassembled WGS sequence"/>
</dbReference>
<evidence type="ECO:0000313" key="2">
    <source>
        <dbReference type="Proteomes" id="UP000193307"/>
    </source>
</evidence>
<proteinExistence type="predicted"/>
<keyword evidence="2" id="KW-1185">Reference proteome</keyword>
<dbReference type="EMBL" id="FWFW01000012">
    <property type="protein sequence ID" value="SLN60445.1"/>
    <property type="molecule type" value="Genomic_DNA"/>
</dbReference>
<gene>
    <name evidence="1" type="ORF">PAM7971_03099</name>
</gene>